<dbReference type="SUPFAM" id="SSF52058">
    <property type="entry name" value="L domain-like"/>
    <property type="match status" value="1"/>
</dbReference>
<reference evidence="8" key="1">
    <citation type="submission" date="2011-07" db="EMBL/GenBank/DDBJ databases">
        <title>The complete genome of Cyclobacterium marinum DSM 745.</title>
        <authorList>
            <person name="Lucas S."/>
            <person name="Han J."/>
            <person name="Lapidus A."/>
            <person name="Bruce D."/>
            <person name="Goodwin L."/>
            <person name="Pitluck S."/>
            <person name="Peters L."/>
            <person name="Kyrpides N."/>
            <person name="Mavromatis K."/>
            <person name="Ivanova N."/>
            <person name="Ovchinnikova G."/>
            <person name="Chertkov O."/>
            <person name="Detter J.C."/>
            <person name="Tapia R."/>
            <person name="Han C."/>
            <person name="Land M."/>
            <person name="Hauser L."/>
            <person name="Markowitz V."/>
            <person name="Cheng J.-F."/>
            <person name="Hugenholtz P."/>
            <person name="Woyke T."/>
            <person name="Wu D."/>
            <person name="Tindall B."/>
            <person name="Schuetze A."/>
            <person name="Brambilla E."/>
            <person name="Klenk H.-P."/>
            <person name="Eisen J.A."/>
        </authorList>
    </citation>
    <scope>NUCLEOTIDE SEQUENCE [LARGE SCALE GENOMIC DNA]</scope>
    <source>
        <strain evidence="8">ATCC 25205 / DSM 745 / LMG 13164 / NCIMB 1802</strain>
    </source>
</reference>
<dbReference type="GO" id="GO:0009653">
    <property type="term" value="P:anatomical structure morphogenesis"/>
    <property type="evidence" value="ECO:0007669"/>
    <property type="project" value="UniProtKB-ARBA"/>
</dbReference>
<dbReference type="InterPro" id="IPR056823">
    <property type="entry name" value="TEN-like_YD-shell"/>
</dbReference>
<dbReference type="eggNOG" id="COG4886">
    <property type="taxonomic scope" value="Bacteria"/>
</dbReference>
<dbReference type="FunFam" id="3.80.10.10:FF:000095">
    <property type="entry name" value="LRR receptor-like serine/threonine-protein kinase GSO1"/>
    <property type="match status" value="1"/>
</dbReference>
<dbReference type="Pfam" id="PF23598">
    <property type="entry name" value="LRR_14"/>
    <property type="match status" value="2"/>
</dbReference>
<dbReference type="eggNOG" id="COG3209">
    <property type="taxonomic scope" value="Bacteria"/>
</dbReference>
<dbReference type="PROSITE" id="PS50853">
    <property type="entry name" value="FN3"/>
    <property type="match status" value="1"/>
</dbReference>
<dbReference type="OrthoDB" id="976756at2"/>
<dbReference type="Gene3D" id="3.80.10.10">
    <property type="entry name" value="Ribonuclease Inhibitor"/>
    <property type="match status" value="4"/>
</dbReference>
<dbReference type="SUPFAM" id="SSF52047">
    <property type="entry name" value="RNI-like"/>
    <property type="match status" value="1"/>
</dbReference>
<dbReference type="InterPro" id="IPR022385">
    <property type="entry name" value="Rhs_assc_core"/>
</dbReference>
<dbReference type="Gene3D" id="2.180.10.10">
    <property type="entry name" value="RHS repeat-associated core"/>
    <property type="match status" value="1"/>
</dbReference>
<gene>
    <name evidence="7" type="ordered locus">Cycma_3256</name>
</gene>
<dbReference type="EMBL" id="CP002955">
    <property type="protein sequence ID" value="AEL26984.1"/>
    <property type="molecule type" value="Genomic_DNA"/>
</dbReference>
<keyword evidence="2" id="KW-0433">Leucine-rich repeat</keyword>
<dbReference type="SUPFAM" id="SSF49265">
    <property type="entry name" value="Fibronectin type III"/>
    <property type="match status" value="1"/>
</dbReference>
<evidence type="ECO:0000256" key="2">
    <source>
        <dbReference type="ARBA" id="ARBA00022614"/>
    </source>
</evidence>
<dbReference type="InterPro" id="IPR036116">
    <property type="entry name" value="FN3_sf"/>
</dbReference>
<dbReference type="InterPro" id="IPR001611">
    <property type="entry name" value="Leu-rich_rpt"/>
</dbReference>
<protein>
    <submittedName>
        <fullName evidence="7">RHS repeat-associated core domain-containing protein</fullName>
    </submittedName>
</protein>
<keyword evidence="3" id="KW-0732">Signal</keyword>
<accession>G0J7N1</accession>
<dbReference type="PANTHER" id="PTHR47988">
    <property type="entry name" value="SOMATIC EMBRYOGENESIS RECEPTOR KINASE 1"/>
    <property type="match status" value="1"/>
</dbReference>
<proteinExistence type="predicted"/>
<dbReference type="HOGENOM" id="CLU_225802_0_0_10"/>
<dbReference type="InterPro" id="IPR003961">
    <property type="entry name" value="FN3_dom"/>
</dbReference>
<dbReference type="SMART" id="SM00369">
    <property type="entry name" value="LRR_TYP"/>
    <property type="match status" value="7"/>
</dbReference>
<dbReference type="STRING" id="880070.Cycma_3256"/>
<evidence type="ECO:0000256" key="4">
    <source>
        <dbReference type="ARBA" id="ARBA00022737"/>
    </source>
</evidence>
<comment type="subcellular location">
    <subcellularLocation>
        <location evidence="1">Membrane</location>
    </subcellularLocation>
</comment>
<dbReference type="FunFam" id="3.80.10.10:FF:000041">
    <property type="entry name" value="LRR receptor-like serine/threonine-protein kinase ERECTA"/>
    <property type="match status" value="1"/>
</dbReference>
<organism evidence="7 8">
    <name type="scientific">Cyclobacterium marinum (strain ATCC 25205 / DSM 745 / LMG 13164 / NCIMB 1802)</name>
    <name type="common">Flectobacillus marinus</name>
    <dbReference type="NCBI Taxonomy" id="880070"/>
    <lineage>
        <taxon>Bacteria</taxon>
        <taxon>Pseudomonadati</taxon>
        <taxon>Bacteroidota</taxon>
        <taxon>Cytophagia</taxon>
        <taxon>Cytophagales</taxon>
        <taxon>Cyclobacteriaceae</taxon>
        <taxon>Cyclobacterium</taxon>
    </lineage>
</organism>
<dbReference type="InterPro" id="IPR013783">
    <property type="entry name" value="Ig-like_fold"/>
</dbReference>
<dbReference type="SUPFAM" id="SSF48726">
    <property type="entry name" value="Immunoglobulin"/>
    <property type="match status" value="1"/>
</dbReference>
<feature type="domain" description="Fibronectin type-III" evidence="6">
    <location>
        <begin position="47"/>
        <end position="136"/>
    </location>
</feature>
<evidence type="ECO:0000313" key="8">
    <source>
        <dbReference type="Proteomes" id="UP000001635"/>
    </source>
</evidence>
<keyword evidence="4" id="KW-0677">Repeat</keyword>
<dbReference type="InterPro" id="IPR036179">
    <property type="entry name" value="Ig-like_dom_sf"/>
</dbReference>
<dbReference type="Pfam" id="PF00560">
    <property type="entry name" value="LRR_1"/>
    <property type="match status" value="3"/>
</dbReference>
<evidence type="ECO:0000259" key="6">
    <source>
        <dbReference type="PROSITE" id="PS50853"/>
    </source>
</evidence>
<dbReference type="SMART" id="SM00365">
    <property type="entry name" value="LRR_SD22"/>
    <property type="match status" value="4"/>
</dbReference>
<keyword evidence="5" id="KW-0472">Membrane</keyword>
<evidence type="ECO:0000256" key="5">
    <source>
        <dbReference type="ARBA" id="ARBA00023136"/>
    </source>
</evidence>
<evidence type="ECO:0000313" key="7">
    <source>
        <dbReference type="EMBL" id="AEL26984.1"/>
    </source>
</evidence>
<dbReference type="GO" id="GO:0016020">
    <property type="term" value="C:membrane"/>
    <property type="evidence" value="ECO:0007669"/>
    <property type="project" value="UniProtKB-SubCell"/>
</dbReference>
<dbReference type="SMART" id="SM00060">
    <property type="entry name" value="FN3"/>
    <property type="match status" value="1"/>
</dbReference>
<dbReference type="Pfam" id="PF25023">
    <property type="entry name" value="TEN_YD-shell"/>
    <property type="match status" value="1"/>
</dbReference>
<dbReference type="FunFam" id="3.80.10.10:FF:000400">
    <property type="entry name" value="Nuclear pore complex protein NUP107"/>
    <property type="match status" value="1"/>
</dbReference>
<dbReference type="CDD" id="cd00063">
    <property type="entry name" value="FN3"/>
    <property type="match status" value="1"/>
</dbReference>
<dbReference type="Proteomes" id="UP000001635">
    <property type="component" value="Chromosome"/>
</dbReference>
<evidence type="ECO:0000256" key="1">
    <source>
        <dbReference type="ARBA" id="ARBA00004370"/>
    </source>
</evidence>
<dbReference type="KEGG" id="cmr:Cycma_3256"/>
<dbReference type="RefSeq" id="WP_014021274.1">
    <property type="nucleotide sequence ID" value="NC_015914.1"/>
</dbReference>
<keyword evidence="8" id="KW-1185">Reference proteome</keyword>
<dbReference type="NCBIfam" id="TIGR03696">
    <property type="entry name" value="Rhs_assc_core"/>
    <property type="match status" value="1"/>
</dbReference>
<dbReference type="InterPro" id="IPR003591">
    <property type="entry name" value="Leu-rich_rpt_typical-subtyp"/>
</dbReference>
<dbReference type="Gene3D" id="2.60.40.10">
    <property type="entry name" value="Immunoglobulins"/>
    <property type="match status" value="2"/>
</dbReference>
<name>G0J7N1_CYCMS</name>
<sequence>MKSVKKSGKQMSWPVLVTIVLFILGLATFSSARHGGMLYDLYPNLVAPSSLRALAAGHDKVRVSWHGILPEGTDYEVERRNGSGSFVKIGETENDTTVYIDEGLSSGIEYFYRVRAVSGPTYSPYSVESRVLLDPLTSHIPEDVKFGANGRNTYEPVESYTHTWDLLIENSDYPVFDPLSCAMGTYYVGFELSYDLGDTDTEAIWDTGLEIRLEYDQTVLWTKPLYLNSGEQTFLGNVFHEEAIECDQDYRFVLTQVSENGVVPDANVRLSVQLYKKFDESFSPGAPTSLSVQTNLGKALISWDHSTDLTRDYELEWVFIASHEAFTGTTANEAFSYKEPVRINTRKKDFSHHLYYPEGKVWYRVRAVGYEVDYPEHRIPGAWAYGSDAGLAVSNQEGEINWQLKTVFAEDGMHKSAVSYMDGSLRQRQQITHLDSEELALVGESHFDFEGRPSIQVLPVPAPTADLGYREAFSPFLATTSEITNNTSTSRIKFHYDNGGLENSPLAATSGAGQYFSPSNTVGGIHRDYIPDAEGFAYSQTEYTNDGTGRVRKQSGVGESFRTDGDHSTRFYYGDAAQEELIRLFGVNVGRASHYAKEMTVDPNSQVSISYKDQEGRVVATALGGNPPKNIIDPIEIYSRNEAEMDNLAPRPAPGQDSKTSKNTVLANNTTYDKDSIDLAETIAYVAKLDSLEEIRQAEEIEALFQLQEQTEPEAGKLSKETTPQLGLMNLPMPTQVEYDALMALYQSTNGANWTNNTGWRDADPMVLQSVQGWSGVTITGVGSVVELDLKNNNLTGTLPNEIGDLTNLKVLGIHENSLSGSIPASIGSLTELTYLNLSQDSLSGSIPDSLGNLTNLTYLSLRNNGFTGAIPESLGNLNKLDQLYLSTNTLTGSIPDTLASLINLKALYLFSNNLTGQIPSVLGDLTALEEFRVGSNSLTGSIPETFGNLINLEQLHMDKNQLSGEIPSSIGNLENLVGMNLSTNNLTGQIPVSIGNLNKLTDLRLNVNHLSGNIPFSLGNLDKLDRLVLDRNELIGSIPGTIGNMSTLRVLYLYNNKLTGTIPASLGNLTKLQNIAMFGNEMEGIIPETLGNLTLLKELRLETNQFTGTLPASIGEISSLENVSFRGNNLHGPVPNTYQNPNLNPTTFDVRYNYFDMESLLTLKDVFPSPSNTYNPQYGIDIYQGIHLTVGDDLQLQVPEEYQIDDPGISYRWYKYSTAVSAQGANELTYSQNALGKYDGGNFTYRIYHEDLPGFYLFSQVKQVTMEEPGWKALTVNLDSYNRREGNEMRVNKTILNTVPGTEFNFSYALKGLGVELDSLGCQDCELELFIQLIDPDGIPVNLGSIAGNTVNDSLSYQNNYSVSQCTVPAISLENLVTEEIFLAELGEYTLVKKLKMLSPSVETVRSQIVASTEYIDAIATLDSMYVDYGDCLLCKDPEVCEEQDGATKEAIQDIIAAECDNILQRIIGELDPGYTEQDIINHPDYCEYTYCLSHQEAAEFEMRMLLVSGWEAAGQTYQLAIGPEEMDPYYNNPEMAGIGSAGDVRALLNNIQVGFYTGTLLEVTDPDNLGMYADPAGNPDTTGYHMLYANLQQKRSELGETWYAENLDEQRWQLFRNYYFEASRRVKVTLDSVQSCPAVLEGLSVLDELPENEEGIEAYIAASGFLAPIDSIQLLPVFEMVLDGCGEEFSDADQDSIYVNLEAYFNANRADNIFNWILEEDLETNYYLGRVNEILSAHSCSLEDYAQESRMVCVRDTVIYPAAQAQFWDNSLYRGDFEMTRANLLESMEAIGDSTNQSKQKKSGMVQMMSAVFPGYSEYNALFTLYNATDGDNWYNNYGWVDADPFTPEDVTVWTPPVTTDGNGNITGISLAHNNLTGQIPTQISTFSSLENLFLDGNNLTGSIPSSMGSLTSLINLDLSENDFTGTLPSSFSSLTNLLYLRIYDNELQGPIPFGPPSASFNLDASLNRFTFTDLLPFKNNFLSSASYSGQDLVDVAKNINKLAGQSHVFTTNIDRDTSPKSEYQWFKNGVALNSRDTASHTLNLSGLSSGDAGDYYYKIWNSDLPGLELTSRIQTLNMTQTGGVWKCLEREVLDPSMNGSGPTVTSSASMFFYSPDWEAVLDSCMADKAARASSLKELAASKMLDRRIEEYYANFDRSCLELTEESLSYTYIPKEYHYTLYYYDQAGSLVQTVPPAGVQPLSGEQVTSVKGGTAIHPYHRLETRYQYNSRNQLIWQDSPDGGVSRFWYNKAGQLRLSQNAKQTVDDLYSYTRYDKQGRVIETGEIYSTEPIDTLQVNLEELTFPDCGTYGCGDVTLTVYDRAGLPRDPTFAQEYLRSRVSWTAMVEKNSTDTIFTYYSYDPHGNVKALLQDLPGIGPKRTEYVYDLVSGNVNQVHYQKGYSDQLIHRYRYDADNRLEEVQTSTDGLVWNRDAAYYYYPHGPLARVELGEYNVQGMDYYYTLQGWLKGVNMPMEGDPGGDGVGGFRTGTDAFSFALGYYEGDYKPINPSVTISDSRDQLWDHYKDTRDTISATGLYNGNISWMSTDLPSLGDPDRMQAMVYGYDQLHRIVQARSLTSSETTGFVQRSYNPENPNKYDADYSYDPNGNLLTLQRRDETTIRDDLTYKYYDFSNKLKNVDGTDTENYTYDEIGNLVSDNAEGIDSIAWTPYGKVRAVFKDDSSQVRFRYDASGNRIAKITETDTTIYARDASGNVMAVYRNDTLTEQSIYGSSRLGLINYASKTAYRSLGGKKYELSNHLGNVLAVVSDNIHLDQDSTWASVVNITDYYPFGLAMDGRSVQDSTYRYGFNGLEGDDEINGPKKSYTTEFRQYDPVVGRWWGVDALTGQMPDWSPYNFGFNSPLRYVDPTGLAPDDWVKDKDGNVRWRENVNSAEDIDPLSGDTYLGKSGVGLDESSGNTQFFNSDGTIDEGVRSMAEFTVTASATSHGKVMSNPVVKDMKANSARIRSEALPFARHMTRSTIDGIGYTGAGISAVGTAVTPFIPHLGVGLLAVGGSVSTISGVASATMNFAEGDISGGFGDVGMMVVGKYGSTLIKNMRNRRRIINWTEQVVLESTLESSLNIADGIRANLQDKK</sequence>
<evidence type="ECO:0000256" key="3">
    <source>
        <dbReference type="ARBA" id="ARBA00022729"/>
    </source>
</evidence>
<dbReference type="InterPro" id="IPR055414">
    <property type="entry name" value="LRR_R13L4/SHOC2-like"/>
</dbReference>
<dbReference type="InterPro" id="IPR032675">
    <property type="entry name" value="LRR_dom_sf"/>
</dbReference>